<dbReference type="EMBL" id="KQ964461">
    <property type="protein sequence ID" value="KXN72051.1"/>
    <property type="molecule type" value="Genomic_DNA"/>
</dbReference>
<evidence type="ECO:0000313" key="2">
    <source>
        <dbReference type="EMBL" id="KXN72051.1"/>
    </source>
</evidence>
<feature type="compositionally biased region" description="Polar residues" evidence="1">
    <location>
        <begin position="91"/>
        <end position="110"/>
    </location>
</feature>
<evidence type="ECO:0000256" key="1">
    <source>
        <dbReference type="SAM" id="MobiDB-lite"/>
    </source>
</evidence>
<proteinExistence type="predicted"/>
<dbReference type="AlphaFoldDB" id="A0A137PAV2"/>
<dbReference type="Proteomes" id="UP000070444">
    <property type="component" value="Unassembled WGS sequence"/>
</dbReference>
<accession>A0A137PAV2</accession>
<reference evidence="2 3" key="1">
    <citation type="journal article" date="2015" name="Genome Biol. Evol.">
        <title>Phylogenomic analyses indicate that early fungi evolved digesting cell walls of algal ancestors of land plants.</title>
        <authorList>
            <person name="Chang Y."/>
            <person name="Wang S."/>
            <person name="Sekimoto S."/>
            <person name="Aerts A.L."/>
            <person name="Choi C."/>
            <person name="Clum A."/>
            <person name="LaButti K.M."/>
            <person name="Lindquist E.A."/>
            <person name="Yee Ngan C."/>
            <person name="Ohm R.A."/>
            <person name="Salamov A.A."/>
            <person name="Grigoriev I.V."/>
            <person name="Spatafora J.W."/>
            <person name="Berbee M.L."/>
        </authorList>
    </citation>
    <scope>NUCLEOTIDE SEQUENCE [LARGE SCALE GENOMIC DNA]</scope>
    <source>
        <strain evidence="2 3">NRRL 28638</strain>
    </source>
</reference>
<organism evidence="2 3">
    <name type="scientific">Conidiobolus coronatus (strain ATCC 28846 / CBS 209.66 / NRRL 28638)</name>
    <name type="common">Delacroixia coronata</name>
    <dbReference type="NCBI Taxonomy" id="796925"/>
    <lineage>
        <taxon>Eukaryota</taxon>
        <taxon>Fungi</taxon>
        <taxon>Fungi incertae sedis</taxon>
        <taxon>Zoopagomycota</taxon>
        <taxon>Entomophthoromycotina</taxon>
        <taxon>Entomophthoromycetes</taxon>
        <taxon>Entomophthorales</taxon>
        <taxon>Ancylistaceae</taxon>
        <taxon>Conidiobolus</taxon>
    </lineage>
</organism>
<evidence type="ECO:0000313" key="3">
    <source>
        <dbReference type="Proteomes" id="UP000070444"/>
    </source>
</evidence>
<feature type="region of interest" description="Disordered" evidence="1">
    <location>
        <begin position="166"/>
        <end position="186"/>
    </location>
</feature>
<sequence length="309" mass="35684">MPVYNNGIQVSELKSTIKIVPSSSEEYQLNSVNSIQATRDQKLYKQNSDNHKRKVLDKYPSTGFKSSQTFAAVASPLIYAFKTQKLHKDTQSQQKQVSTENSTTESKPVRNLTSNILSSLKRQFAMEAEDCIQISKTQKFHDIHLTDLESNLLISDFLHMLPQTCYSDSEDQKDDDDDDENEKDDEYFTLPSDFYDEETPIDKFSYDQEKFSKIEYPGDKKCSVRFCTDSNTIREFPVKSLPNLDRYKGKRACPPPKPAIKTYIPYEFLTARMRTKKEKILEIVTLNNTEKNSIVKNPIKYTRKSSVNI</sequence>
<gene>
    <name evidence="2" type="ORF">CONCODRAFT_78011</name>
</gene>
<feature type="compositionally biased region" description="Acidic residues" evidence="1">
    <location>
        <begin position="168"/>
        <end position="186"/>
    </location>
</feature>
<keyword evidence="3" id="KW-1185">Reference proteome</keyword>
<name>A0A137PAV2_CONC2</name>
<protein>
    <submittedName>
        <fullName evidence="2">Uncharacterized protein</fullName>
    </submittedName>
</protein>
<feature type="region of interest" description="Disordered" evidence="1">
    <location>
        <begin position="89"/>
        <end position="110"/>
    </location>
</feature>